<gene>
    <name evidence="2" type="ORF">FCL42_12960</name>
</gene>
<evidence type="ECO:0008006" key="4">
    <source>
        <dbReference type="Google" id="ProtNLM"/>
    </source>
</evidence>
<keyword evidence="1" id="KW-0175">Coiled coil</keyword>
<dbReference type="Proteomes" id="UP000305675">
    <property type="component" value="Unassembled WGS sequence"/>
</dbReference>
<comment type="caution">
    <text evidence="2">The sequence shown here is derived from an EMBL/GenBank/DDBJ whole genome shotgun (WGS) entry which is preliminary data.</text>
</comment>
<reference evidence="2 3" key="1">
    <citation type="submission" date="2019-04" db="EMBL/GenBank/DDBJ databases">
        <authorList>
            <person name="Hwang J.C."/>
        </authorList>
    </citation>
    <scope>NUCLEOTIDE SEQUENCE [LARGE SCALE GENOMIC DNA]</scope>
    <source>
        <strain evidence="2 3">IMCC35002</strain>
    </source>
</reference>
<evidence type="ECO:0000313" key="2">
    <source>
        <dbReference type="EMBL" id="TKB54295.1"/>
    </source>
</evidence>
<dbReference type="OrthoDB" id="6683080at2"/>
<proteinExistence type="predicted"/>
<evidence type="ECO:0000256" key="1">
    <source>
        <dbReference type="SAM" id="Coils"/>
    </source>
</evidence>
<name>A0A4U1BMA6_9GAMM</name>
<protein>
    <recommendedName>
        <fullName evidence="4">ApeA N-terminal domain-containing protein</fullName>
    </recommendedName>
</protein>
<dbReference type="AlphaFoldDB" id="A0A4U1BMA6"/>
<organism evidence="2 3">
    <name type="scientific">Ferrimonas aestuarii</name>
    <dbReference type="NCBI Taxonomy" id="2569539"/>
    <lineage>
        <taxon>Bacteria</taxon>
        <taxon>Pseudomonadati</taxon>
        <taxon>Pseudomonadota</taxon>
        <taxon>Gammaproteobacteria</taxon>
        <taxon>Alteromonadales</taxon>
        <taxon>Ferrimonadaceae</taxon>
        <taxon>Ferrimonas</taxon>
    </lineage>
</organism>
<sequence>MTIGKETEQLRTGELVLHCVQVEVFQIIDDGLKMSGHGTIKINNVGTIYMEFICTTSENVPHALFGERLPKDSLNEEHKLYLRAQTISGDVYVSDGFSIQINMNSSYPPVHHYIFLSSINCCSTAEPLQSKEGNYLYFEFAEHFNIPANKSNSVVSSLGEKSHSWNQTVLEMDGYSISMIKKLDYTEVRVTGCFDPEELLQCLKFYIGFSSASMPQFVYILKRMGEDKQEIISSIVNNQKHQRSSSPMVEYVADKKYRDAVYHYKLLDNIISLREKNPRQFESMYSQWERVWHSFQSKNSIMILTLSVAIEGLLNDIYIPAIKVKRNNLELEAEVNKVKQQIKMLELTDDQRSRILGSVSYWKNITASKALDYLIEQGVITSSDKKLWQELRNESAHPKVREDNLVQERLEREKVSSCLNLFHKIVLNTLAFSGPIWILQAGEEPVCTELNHTEILN</sequence>
<dbReference type="EMBL" id="SWCJ01000009">
    <property type="protein sequence ID" value="TKB54295.1"/>
    <property type="molecule type" value="Genomic_DNA"/>
</dbReference>
<feature type="coiled-coil region" evidence="1">
    <location>
        <begin position="321"/>
        <end position="348"/>
    </location>
</feature>
<evidence type="ECO:0000313" key="3">
    <source>
        <dbReference type="Proteomes" id="UP000305675"/>
    </source>
</evidence>
<accession>A0A4U1BMA6</accession>
<keyword evidence="3" id="KW-1185">Reference proteome</keyword>
<dbReference type="RefSeq" id="WP_136863844.1">
    <property type="nucleotide sequence ID" value="NZ_SWCJ01000009.1"/>
</dbReference>